<dbReference type="InterPro" id="IPR049180">
    <property type="entry name" value="MdcG_C"/>
</dbReference>
<evidence type="ECO:0000256" key="2">
    <source>
        <dbReference type="ARBA" id="ARBA00022695"/>
    </source>
</evidence>
<keyword evidence="6" id="KW-1185">Reference proteome</keyword>
<name>A0ABR7NGK9_9FIRM</name>
<dbReference type="NCBIfam" id="TIGR03135">
    <property type="entry name" value="malonate_mdcG"/>
    <property type="match status" value="1"/>
</dbReference>
<evidence type="ECO:0000259" key="3">
    <source>
        <dbReference type="Pfam" id="PF10620"/>
    </source>
</evidence>
<evidence type="ECO:0000259" key="4">
    <source>
        <dbReference type="Pfam" id="PF20866"/>
    </source>
</evidence>
<protein>
    <submittedName>
        <fullName evidence="5">Malonate decarboxylase holo-[acyl-carrier-protein] synthase</fullName>
    </submittedName>
</protein>
<organism evidence="5 6">
    <name type="scientific">Yanshouia hominis</name>
    <dbReference type="NCBI Taxonomy" id="2763673"/>
    <lineage>
        <taxon>Bacteria</taxon>
        <taxon>Bacillati</taxon>
        <taxon>Bacillota</taxon>
        <taxon>Clostridia</taxon>
        <taxon>Eubacteriales</taxon>
        <taxon>Oscillospiraceae</taxon>
        <taxon>Yanshouia</taxon>
    </lineage>
</organism>
<feature type="domain" description="Phosphoribosyl-dephospho-CoA transferase MdcG N-terminal" evidence="4">
    <location>
        <begin position="7"/>
        <end position="89"/>
    </location>
</feature>
<keyword evidence="1" id="KW-0808">Transferase</keyword>
<evidence type="ECO:0000256" key="1">
    <source>
        <dbReference type="ARBA" id="ARBA00022679"/>
    </source>
</evidence>
<dbReference type="RefSeq" id="WP_262399167.1">
    <property type="nucleotide sequence ID" value="NZ_JACRTB010000005.1"/>
</dbReference>
<feature type="domain" description="Phosphoribosyl-dephospho-CoA transferase MdcG C-terminal" evidence="3">
    <location>
        <begin position="110"/>
        <end position="205"/>
    </location>
</feature>
<sequence length="238" mass="26948">MLNVVPQRHDLLFITSTGRRYAWENRVSSHEWDDGLWRSFSEVPAICRSQTNSADSEWIDVGFSFPVRFNGVRRRIAARIPLCEIERRVSAEEAAKCGLEGPAGRLTRCLLECAQSRRIPFGIFGAAALQAVTGLPYLHETSDLDVVLYPASFRGLREFDGDMQRLENQFGIRTDAELSIDGEWYLKLRELLSSQNTILAKKRSGDPELLSCRAVWKSLGCGCHRNTTTFKRSLYDGN</sequence>
<comment type="caution">
    <text evidence="5">The sequence shown here is derived from an EMBL/GenBank/DDBJ whole genome shotgun (WGS) entry which is preliminary data.</text>
</comment>
<keyword evidence="2" id="KW-0548">Nucleotidyltransferase</keyword>
<evidence type="ECO:0000313" key="5">
    <source>
        <dbReference type="EMBL" id="MBC8575543.1"/>
    </source>
</evidence>
<dbReference type="Proteomes" id="UP000658131">
    <property type="component" value="Unassembled WGS sequence"/>
</dbReference>
<dbReference type="Pfam" id="PF10620">
    <property type="entry name" value="MdcG"/>
    <property type="match status" value="1"/>
</dbReference>
<accession>A0ABR7NGK9</accession>
<dbReference type="Pfam" id="PF20866">
    <property type="entry name" value="MdcG_N"/>
    <property type="match status" value="1"/>
</dbReference>
<dbReference type="InterPro" id="IPR048903">
    <property type="entry name" value="MdcG_N"/>
</dbReference>
<dbReference type="EMBL" id="JACRTB010000005">
    <property type="protein sequence ID" value="MBC8575543.1"/>
    <property type="molecule type" value="Genomic_DNA"/>
</dbReference>
<gene>
    <name evidence="5" type="primary">mdcG</name>
    <name evidence="5" type="ORF">H8717_03830</name>
</gene>
<proteinExistence type="predicted"/>
<dbReference type="InterPro" id="IPR017557">
    <property type="entry name" value="Holo-ACP_synthase"/>
</dbReference>
<evidence type="ECO:0000313" key="6">
    <source>
        <dbReference type="Proteomes" id="UP000658131"/>
    </source>
</evidence>
<reference evidence="5 6" key="1">
    <citation type="submission" date="2020-08" db="EMBL/GenBank/DDBJ databases">
        <title>Genome public.</title>
        <authorList>
            <person name="Liu C."/>
            <person name="Sun Q."/>
        </authorList>
    </citation>
    <scope>NUCLEOTIDE SEQUENCE [LARGE SCALE GENOMIC DNA]</scope>
    <source>
        <strain evidence="5 6">BX1</strain>
    </source>
</reference>